<dbReference type="GeneID" id="32528864"/>
<gene>
    <name evidence="2" type="ORF">GGE60_000232</name>
</gene>
<sequence length="189" mass="18472">MPIPQITDTINLTDPSAGNANAGNGGDGYGNGNIHYDPSAYVNNYQDVYGASTDLHNGDHVHQTADWDAGGGGAGGFAQAFDNAFSGLTSTGGAGGSATSNGSQGSVSGGDVAAVSAATTATQDATSLIDQHATIVSGAGGNGGNGNLAEGGSISTALVHTDTLSTAVSNAFDHFDNSFGTIDVHHLGT</sequence>
<keyword evidence="3" id="KW-1185">Reference proteome</keyword>
<evidence type="ECO:0000256" key="1">
    <source>
        <dbReference type="SAM" id="MobiDB-lite"/>
    </source>
</evidence>
<evidence type="ECO:0000313" key="3">
    <source>
        <dbReference type="Proteomes" id="UP000543836"/>
    </source>
</evidence>
<dbReference type="Proteomes" id="UP000543836">
    <property type="component" value="Unassembled WGS sequence"/>
</dbReference>
<dbReference type="AlphaFoldDB" id="A0A7W7EI96"/>
<dbReference type="RefSeq" id="WP_028751826.1">
    <property type="nucleotide sequence ID" value="NZ_JACIIG010000001.1"/>
</dbReference>
<protein>
    <recommendedName>
        <fullName evidence="4">PE-PGRS family protein</fullName>
    </recommendedName>
</protein>
<dbReference type="OrthoDB" id="8403527at2"/>
<feature type="compositionally biased region" description="Polar residues" evidence="1">
    <location>
        <begin position="1"/>
        <end position="16"/>
    </location>
</feature>
<comment type="caution">
    <text evidence="2">The sequence shown here is derived from an EMBL/GenBank/DDBJ whole genome shotgun (WGS) entry which is preliminary data.</text>
</comment>
<reference evidence="2 3" key="1">
    <citation type="submission" date="2020-08" db="EMBL/GenBank/DDBJ databases">
        <title>Genomic Encyclopedia of Type Strains, Phase IV (KMG-V): Genome sequencing to study the core and pangenomes of soil and plant-associated prokaryotes.</title>
        <authorList>
            <person name="Whitman W."/>
        </authorList>
    </citation>
    <scope>NUCLEOTIDE SEQUENCE [LARGE SCALE GENOMIC DNA]</scope>
    <source>
        <strain evidence="2 3">SEMIA 492</strain>
    </source>
</reference>
<accession>A0A7W7EI96</accession>
<organism evidence="2 3">
    <name type="scientific">Rhizobium leucaenae</name>
    <dbReference type="NCBI Taxonomy" id="29450"/>
    <lineage>
        <taxon>Bacteria</taxon>
        <taxon>Pseudomonadati</taxon>
        <taxon>Pseudomonadota</taxon>
        <taxon>Alphaproteobacteria</taxon>
        <taxon>Hyphomicrobiales</taxon>
        <taxon>Rhizobiaceae</taxon>
        <taxon>Rhizobium/Agrobacterium group</taxon>
        <taxon>Rhizobium</taxon>
    </lineage>
</organism>
<proteinExistence type="predicted"/>
<evidence type="ECO:0008006" key="4">
    <source>
        <dbReference type="Google" id="ProtNLM"/>
    </source>
</evidence>
<evidence type="ECO:0000313" key="2">
    <source>
        <dbReference type="EMBL" id="MBB4566144.1"/>
    </source>
</evidence>
<dbReference type="EMBL" id="JACIIG010000001">
    <property type="protein sequence ID" value="MBB4566144.1"/>
    <property type="molecule type" value="Genomic_DNA"/>
</dbReference>
<feature type="region of interest" description="Disordered" evidence="1">
    <location>
        <begin position="1"/>
        <end position="24"/>
    </location>
</feature>
<name>A0A7W7EI96_9HYPH</name>